<feature type="transmembrane region" description="Helical" evidence="2">
    <location>
        <begin position="120"/>
        <end position="140"/>
    </location>
</feature>
<evidence type="ECO:0000313" key="3">
    <source>
        <dbReference type="EMBL" id="EPS30389.1"/>
    </source>
</evidence>
<dbReference type="PhylomeDB" id="S7ZJD2"/>
<name>S7ZJD2_PENO1</name>
<keyword evidence="2" id="KW-0812">Transmembrane</keyword>
<feature type="transmembrane region" description="Helical" evidence="2">
    <location>
        <begin position="189"/>
        <end position="214"/>
    </location>
</feature>
<reference evidence="3 4" key="1">
    <citation type="journal article" date="2013" name="PLoS ONE">
        <title>Genomic and secretomic analyses reveal unique features of the lignocellulolytic enzyme system of Penicillium decumbens.</title>
        <authorList>
            <person name="Liu G."/>
            <person name="Zhang L."/>
            <person name="Wei X."/>
            <person name="Zou G."/>
            <person name="Qin Y."/>
            <person name="Ma L."/>
            <person name="Li J."/>
            <person name="Zheng H."/>
            <person name="Wang S."/>
            <person name="Wang C."/>
            <person name="Xun L."/>
            <person name="Zhao G.-P."/>
            <person name="Zhou Z."/>
            <person name="Qu Y."/>
        </authorList>
    </citation>
    <scope>NUCLEOTIDE SEQUENCE [LARGE SCALE GENOMIC DNA]</scope>
    <source>
        <strain evidence="4">114-2 / CGMCC 5302</strain>
    </source>
</reference>
<dbReference type="PANTHER" id="PTHR37544:SF3">
    <property type="entry name" value="SPRAY"/>
    <property type="match status" value="1"/>
</dbReference>
<organism evidence="3 4">
    <name type="scientific">Penicillium oxalicum (strain 114-2 / CGMCC 5302)</name>
    <name type="common">Penicillium decumbens</name>
    <dbReference type="NCBI Taxonomy" id="933388"/>
    <lineage>
        <taxon>Eukaryota</taxon>
        <taxon>Fungi</taxon>
        <taxon>Dikarya</taxon>
        <taxon>Ascomycota</taxon>
        <taxon>Pezizomycotina</taxon>
        <taxon>Eurotiomycetes</taxon>
        <taxon>Eurotiomycetidae</taxon>
        <taxon>Eurotiales</taxon>
        <taxon>Aspergillaceae</taxon>
        <taxon>Penicillium</taxon>
    </lineage>
</organism>
<feature type="transmembrane region" description="Helical" evidence="2">
    <location>
        <begin position="552"/>
        <end position="571"/>
    </location>
</feature>
<keyword evidence="2" id="KW-0472">Membrane</keyword>
<feature type="compositionally biased region" description="Polar residues" evidence="1">
    <location>
        <begin position="46"/>
        <end position="58"/>
    </location>
</feature>
<dbReference type="InterPro" id="IPR021840">
    <property type="entry name" value="DUF3433"/>
</dbReference>
<evidence type="ECO:0000256" key="2">
    <source>
        <dbReference type="SAM" id="Phobius"/>
    </source>
</evidence>
<evidence type="ECO:0000256" key="1">
    <source>
        <dbReference type="SAM" id="MobiDB-lite"/>
    </source>
</evidence>
<sequence>MASRQYDANEDRRILGHARPYFSHTVRPSRSSSRRPPSERNAPSSHGVSGTEHTNQGTARGPSLAKPLKDWKPYTLTHSFLGVTSLLSLALCLISFFLWWKSSTDNGLGKDDGSSILLFGWRYSPTLVAVVYAQMTTVLLQDVQRTEPFARLARPGGANAASSILKTPGAWWTALYDGFSKKKNGCRSVVLICASLINIVAVLAISSLSSAFLFSQEIIVSESVDFARLEPVAGSPLPIDVDRSTHFRTIASLLQNASTSPWITNDFTIFPFWPAEIGSPPVTSLPTEATQRWTAETMMFKSDLDCTPMALERKADETIIYPDQNLVRSNSTIWSSPDGCRWGMAAPSTFWSTGGASWSDASTFYYAEEALTTTKLTFSSSNHTAQCNGRQVILVTESWQNENPAFSAQVCNTTYFMAPITVTVALTGDVPDISFDASEFEQKKIIIADSVMDTTTILESTLDHKWPTYMLSVLQSSLVGGPSVLLGALYDYNMTAMARDPAWAKSAATANQRYFGEVLQAALTQQGASRPVPIKGTTVKVETRILVQKGPAVALGVLFAVSCLLLMILWWRSQCRYRPLNLRESPASVLGVAALIARNDRVDSGFQIFRQPTAKDLRERLDGQRFHTTSCGLSRSVPSQSLNGNVTQSENGTPKVLRIPFLVAFVLALLVVVASVGILWYFAMSVGLYEKVFVYQMQWSFLSDSMSSIAPISIVPTLIATLIGLWWGSIDETFRRLQPYVAMADGAPSVSRGPGLSYESSFWLWACLRAARNKHWLLALVTLGSSLVPVFTITMSALFNREPGVVTKPITFDRALEIRDIPHVFSTQQAVYPDTSNDYAAYILTDLYKNISTQWMYTATIQLTLNGSEPAWSKEGWSFVPIEMQSLSNVRVPGNLDESDNIGTYTQTNITLTTPAMRARIECSHYPAEALMNLSHWLSPVDLSNATVWNQTTIPHDIQGGFELGTHWIYNKNPGVILPLSGNETIATCDGCTTVFVNPGSIACCGNSSSTTWDPTVAVGYWSPNTNLSSWSTKSWHRNFTLKWIHGTAVTGIYKNPTKMQGNFSEPLPLLFPSPPSINLMNCRPLVESADAEVIVDPVNGVVQAFNVTSKPKELTEAFADNFLPHNGSYFQGERGYAYYNVTISLGRLFMASMLTAADTLEIGGAQHIGGYHSENLNDNTYNIRDEIKGLNLDFMSYAMYTMAGKNPKALLDPDLYLSLAQKTFTTFFQHYISNNISMETGGWGYQTINASLPDSLGPIVEVVNNWLPGNKPTIYQDEMHPISTTNRTVIAQISKRVEILQMNALAVWLSVGIMAWLVTITLLVIVLQRRYFSRLVRNVESLGDVLVLIAGSTNLLQVAREIQTGQLSPGQYEDLRTRLGWFMDKDGALRWGVEMVEKVGDGPVVEWISSPYFSKKGTNTWGLSDESVQS</sequence>
<dbReference type="Proteomes" id="UP000019376">
    <property type="component" value="Unassembled WGS sequence"/>
</dbReference>
<dbReference type="HOGENOM" id="CLU_003476_0_0_1"/>
<feature type="transmembrane region" description="Helical" evidence="2">
    <location>
        <begin position="709"/>
        <end position="728"/>
    </location>
</feature>
<dbReference type="PANTHER" id="PTHR37544">
    <property type="entry name" value="SPRAY-RELATED"/>
    <property type="match status" value="1"/>
</dbReference>
<feature type="region of interest" description="Disordered" evidence="1">
    <location>
        <begin position="1"/>
        <end position="64"/>
    </location>
</feature>
<protein>
    <submittedName>
        <fullName evidence="3">Uncharacterized protein</fullName>
    </submittedName>
</protein>
<gene>
    <name evidence="3" type="ORF">PDE_05340</name>
</gene>
<feature type="transmembrane region" description="Helical" evidence="2">
    <location>
        <begin position="1306"/>
        <end position="1328"/>
    </location>
</feature>
<dbReference type="eggNOG" id="ENOG502SHDK">
    <property type="taxonomic scope" value="Eukaryota"/>
</dbReference>
<evidence type="ECO:0000313" key="4">
    <source>
        <dbReference type="Proteomes" id="UP000019376"/>
    </source>
</evidence>
<keyword evidence="2" id="KW-1133">Transmembrane helix</keyword>
<proteinExistence type="predicted"/>
<feature type="transmembrane region" description="Helical" evidence="2">
    <location>
        <begin position="776"/>
        <end position="799"/>
    </location>
</feature>
<accession>S7ZJD2</accession>
<dbReference type="EMBL" id="KB644412">
    <property type="protein sequence ID" value="EPS30389.1"/>
    <property type="molecule type" value="Genomic_DNA"/>
</dbReference>
<feature type="compositionally biased region" description="Low complexity" evidence="1">
    <location>
        <begin position="28"/>
        <end position="45"/>
    </location>
</feature>
<feature type="transmembrane region" description="Helical" evidence="2">
    <location>
        <begin position="661"/>
        <end position="689"/>
    </location>
</feature>
<dbReference type="OrthoDB" id="3248909at2759"/>
<keyword evidence="4" id="KW-1185">Reference proteome</keyword>
<dbReference type="Pfam" id="PF11915">
    <property type="entry name" value="DUF3433"/>
    <property type="match status" value="2"/>
</dbReference>
<feature type="transmembrane region" description="Helical" evidence="2">
    <location>
        <begin position="79"/>
        <end position="100"/>
    </location>
</feature>